<organism evidence="2 3">
    <name type="scientific">Geodia barretti</name>
    <name type="common">Barrett's horny sponge</name>
    <dbReference type="NCBI Taxonomy" id="519541"/>
    <lineage>
        <taxon>Eukaryota</taxon>
        <taxon>Metazoa</taxon>
        <taxon>Porifera</taxon>
        <taxon>Demospongiae</taxon>
        <taxon>Heteroscleromorpha</taxon>
        <taxon>Tetractinellida</taxon>
        <taxon>Astrophorina</taxon>
        <taxon>Geodiidae</taxon>
        <taxon>Geodia</taxon>
    </lineage>
</organism>
<dbReference type="PANTHER" id="PTHR10742">
    <property type="entry name" value="FLAVIN MONOAMINE OXIDASE"/>
    <property type="match status" value="1"/>
</dbReference>
<dbReference type="GO" id="GO:0016491">
    <property type="term" value="F:oxidoreductase activity"/>
    <property type="evidence" value="ECO:0007669"/>
    <property type="project" value="InterPro"/>
</dbReference>
<reference evidence="2" key="1">
    <citation type="submission" date="2023-03" db="EMBL/GenBank/DDBJ databases">
        <authorList>
            <person name="Steffen K."/>
            <person name="Cardenas P."/>
        </authorList>
    </citation>
    <scope>NUCLEOTIDE SEQUENCE</scope>
</reference>
<protein>
    <submittedName>
        <fullName evidence="2">Polyamine oxidase 1</fullName>
    </submittedName>
</protein>
<dbReference type="SUPFAM" id="SSF51905">
    <property type="entry name" value="FAD/NAD(P)-binding domain"/>
    <property type="match status" value="1"/>
</dbReference>
<evidence type="ECO:0000313" key="3">
    <source>
        <dbReference type="Proteomes" id="UP001174909"/>
    </source>
</evidence>
<gene>
    <name evidence="2" type="ORF">GBAR_LOCUS22701</name>
</gene>
<dbReference type="Gene3D" id="3.90.660.10">
    <property type="match status" value="2"/>
</dbReference>
<dbReference type="EMBL" id="CASHTH010003139">
    <property type="protein sequence ID" value="CAI8040826.1"/>
    <property type="molecule type" value="Genomic_DNA"/>
</dbReference>
<accession>A0AA35X5Y7</accession>
<dbReference type="PANTHER" id="PTHR10742:SF313">
    <property type="entry name" value="AMINE OXIDASE"/>
    <property type="match status" value="1"/>
</dbReference>
<dbReference type="Gene3D" id="3.50.50.60">
    <property type="entry name" value="FAD/NAD(P)-binding domain"/>
    <property type="match status" value="3"/>
</dbReference>
<name>A0AA35X5Y7_GEOBA</name>
<proteinExistence type="predicted"/>
<dbReference type="GO" id="GO:0006598">
    <property type="term" value="P:polyamine catabolic process"/>
    <property type="evidence" value="ECO:0007669"/>
    <property type="project" value="TreeGrafter"/>
</dbReference>
<dbReference type="InterPro" id="IPR036188">
    <property type="entry name" value="FAD/NAD-bd_sf"/>
</dbReference>
<dbReference type="AlphaFoldDB" id="A0AA35X5Y7"/>
<dbReference type="Proteomes" id="UP001174909">
    <property type="component" value="Unassembled WGS sequence"/>
</dbReference>
<dbReference type="InterPro" id="IPR050281">
    <property type="entry name" value="Flavin_monoamine_oxidase"/>
</dbReference>
<sequence length="252" mass="27766">SERGQQGSRGGRPDGAGITGVTAARTLEVNGVTDFLVLEAGDRIGGRIREDDGAGLEPGANWIHGLDLRDKEHHPIWREWTACDEDGPDGSVTSFDFTRVYNSSGAINEEENSVCFKPPLPDWKHDAIRNATPVYYGKVHLLFNSSFWNVTEEDQQVLGYVSNEEDIWARHTGSIQGSLVSKWRRSSDPLFRCAFTAHRTGVPEAVFDLLKPVNDSLYFAGESMNSSDYGYTHSGYGSGAYVAHQIAQLQSP</sequence>
<evidence type="ECO:0000259" key="1">
    <source>
        <dbReference type="Pfam" id="PF01593"/>
    </source>
</evidence>
<comment type="caution">
    <text evidence="2">The sequence shown here is derived from an EMBL/GenBank/DDBJ whole genome shotgun (WGS) entry which is preliminary data.</text>
</comment>
<feature type="non-terminal residue" evidence="2">
    <location>
        <position position="1"/>
    </location>
</feature>
<dbReference type="InterPro" id="IPR002937">
    <property type="entry name" value="Amino_oxidase"/>
</dbReference>
<evidence type="ECO:0000313" key="2">
    <source>
        <dbReference type="EMBL" id="CAI8040826.1"/>
    </source>
</evidence>
<dbReference type="Pfam" id="PF01593">
    <property type="entry name" value="Amino_oxidase"/>
    <property type="match status" value="1"/>
</dbReference>
<feature type="domain" description="Amine oxidase" evidence="1">
    <location>
        <begin position="18"/>
        <end position="77"/>
    </location>
</feature>
<keyword evidence="3" id="KW-1185">Reference proteome</keyword>